<organism evidence="2 3">
    <name type="scientific">Brevibacillus thermoruber</name>
    <dbReference type="NCBI Taxonomy" id="33942"/>
    <lineage>
        <taxon>Bacteria</taxon>
        <taxon>Bacillati</taxon>
        <taxon>Bacillota</taxon>
        <taxon>Bacilli</taxon>
        <taxon>Bacillales</taxon>
        <taxon>Paenibacillaceae</taxon>
        <taxon>Brevibacillus</taxon>
    </lineage>
</organism>
<dbReference type="InterPro" id="IPR010773">
    <property type="entry name" value="Mycophage_PG1_Gp7"/>
</dbReference>
<reference evidence="2" key="1">
    <citation type="submission" date="2022-12" db="EMBL/GenBank/DDBJ databases">
        <title>Draft genome sequence of the thermophilic strain Brevibacillus thermoruber HT42, isolated from Los Humeros, Puebla, Mexico, with biotechnological potential.</title>
        <authorList>
            <person name="Lara Sanchez J."/>
            <person name="Solis Palacios R."/>
            <person name="Bustos Baena A.S."/>
            <person name="Ruz Baez A.E."/>
            <person name="Espinosa Luna G."/>
            <person name="Oliart Ros R.M."/>
        </authorList>
    </citation>
    <scope>NUCLEOTIDE SEQUENCE</scope>
    <source>
        <strain evidence="2">HT42</strain>
    </source>
</reference>
<proteinExistence type="predicted"/>
<comment type="caution">
    <text evidence="2">The sequence shown here is derived from an EMBL/GenBank/DDBJ whole genome shotgun (WGS) entry which is preliminary data.</text>
</comment>
<feature type="transmembrane region" description="Helical" evidence="1">
    <location>
        <begin position="63"/>
        <end position="85"/>
    </location>
</feature>
<protein>
    <submittedName>
        <fullName evidence="2">DUF1360 domain-containing protein</fullName>
    </submittedName>
</protein>
<keyword evidence="3" id="KW-1185">Reference proteome</keyword>
<dbReference type="Proteomes" id="UP001151071">
    <property type="component" value="Unassembled WGS sequence"/>
</dbReference>
<dbReference type="RefSeq" id="WP_271140969.1">
    <property type="nucleotide sequence ID" value="NZ_JAPYYP010000047.1"/>
</dbReference>
<name>A0A9X3TUU2_9BACL</name>
<sequence length="115" mass="12827">MFDISWIDLTILVLASFRLTHLIVFDEITSFLRDPFFTVTYETDPSGQLVKHIQFKDSGVRRWIGLLLSCHWCVGIWAGTAVIILYRNVPAAFPLLLILAVAGAAAVIETKTYGG</sequence>
<dbReference type="AlphaFoldDB" id="A0A9X3TUU2"/>
<evidence type="ECO:0000313" key="3">
    <source>
        <dbReference type="Proteomes" id="UP001151071"/>
    </source>
</evidence>
<keyword evidence="1" id="KW-0812">Transmembrane</keyword>
<keyword evidence="1" id="KW-1133">Transmembrane helix</keyword>
<dbReference type="Pfam" id="PF07098">
    <property type="entry name" value="DUF1360"/>
    <property type="match status" value="1"/>
</dbReference>
<feature type="transmembrane region" description="Helical" evidence="1">
    <location>
        <begin position="91"/>
        <end position="108"/>
    </location>
</feature>
<evidence type="ECO:0000256" key="1">
    <source>
        <dbReference type="SAM" id="Phobius"/>
    </source>
</evidence>
<keyword evidence="1" id="KW-0472">Membrane</keyword>
<gene>
    <name evidence="2" type="ORF">O3V59_21215</name>
</gene>
<dbReference type="EMBL" id="JAPYYP010000047">
    <property type="protein sequence ID" value="MDA5110863.1"/>
    <property type="molecule type" value="Genomic_DNA"/>
</dbReference>
<evidence type="ECO:0000313" key="2">
    <source>
        <dbReference type="EMBL" id="MDA5110863.1"/>
    </source>
</evidence>
<accession>A0A9X3TUU2</accession>